<sequence length="341" mass="37324">MKYQHSDAMEDFFASDLLRHSSITFSFKRFCGGLALPSVLCLTLLSLPMEESAAAEHRIEMAAEQLEDGVLAYRMVEHQVDKVNITSRYSKQATVPGPTIVLTEGDKVRLTIRNGISMSPDQQVSVHVHGVHYNILSDGSLKIINKIDNEGAYPDHGGHFYTYIWDVAPGTAGTWPYHDHNFETHNGAEDRGLYGAVIVNPASGTVTASNGSSISSIPVAGIRKDYVLYLSDDAFWGMEIDGATRQQTPLGANPLLSATSGDNVRFHLIAMGTYLNRFQLEGYQWVDPGTARLIGSKDIGPLENHAFTIKALGSANYMNANFSRKLMGMKGSFIVTNAVPH</sequence>
<dbReference type="Gene3D" id="2.60.40.420">
    <property type="entry name" value="Cupredoxins - blue copper proteins"/>
    <property type="match status" value="1"/>
</dbReference>
<feature type="domain" description="Plastocyanin-like" evidence="1">
    <location>
        <begin position="94"/>
        <end position="202"/>
    </location>
</feature>
<name>A0A2T5IGB3_9PROT</name>
<dbReference type="Pfam" id="PF07732">
    <property type="entry name" value="Cu-oxidase_3"/>
    <property type="match status" value="1"/>
</dbReference>
<evidence type="ECO:0000313" key="3">
    <source>
        <dbReference type="Proteomes" id="UP000244152"/>
    </source>
</evidence>
<evidence type="ECO:0000259" key="1">
    <source>
        <dbReference type="Pfam" id="PF07732"/>
    </source>
</evidence>
<dbReference type="PANTHER" id="PTHR11709:SF486">
    <property type="entry name" value="MULTICOPPER OXIDASE"/>
    <property type="match status" value="1"/>
</dbReference>
<organism evidence="2 3">
    <name type="scientific">Nitrosospira multiformis</name>
    <dbReference type="NCBI Taxonomy" id="1231"/>
    <lineage>
        <taxon>Bacteria</taxon>
        <taxon>Pseudomonadati</taxon>
        <taxon>Pseudomonadota</taxon>
        <taxon>Betaproteobacteria</taxon>
        <taxon>Nitrosomonadales</taxon>
        <taxon>Nitrosomonadaceae</taxon>
        <taxon>Nitrosospira</taxon>
    </lineage>
</organism>
<dbReference type="GO" id="GO:0016491">
    <property type="term" value="F:oxidoreductase activity"/>
    <property type="evidence" value="ECO:0007669"/>
    <property type="project" value="TreeGrafter"/>
</dbReference>
<dbReference type="SUPFAM" id="SSF49503">
    <property type="entry name" value="Cupredoxins"/>
    <property type="match status" value="2"/>
</dbReference>
<dbReference type="InterPro" id="IPR011707">
    <property type="entry name" value="Cu-oxidase-like_N"/>
</dbReference>
<protein>
    <submittedName>
        <fullName evidence="2">Multicopper oxidase</fullName>
    </submittedName>
</protein>
<reference evidence="2 3" key="1">
    <citation type="submission" date="2018-04" db="EMBL/GenBank/DDBJ databases">
        <title>Active sludge and wastewater microbial communities from Klosterneuburg, Austria.</title>
        <authorList>
            <person name="Wagner M."/>
        </authorList>
    </citation>
    <scope>NUCLEOTIDE SEQUENCE [LARGE SCALE GENOMIC DNA]</scope>
    <source>
        <strain evidence="2 3">Nl12</strain>
    </source>
</reference>
<gene>
    <name evidence="2" type="ORF">C8R21_103159</name>
</gene>
<dbReference type="GO" id="GO:0005507">
    <property type="term" value="F:copper ion binding"/>
    <property type="evidence" value="ECO:0007669"/>
    <property type="project" value="InterPro"/>
</dbReference>
<accession>A0A2T5IGB3</accession>
<dbReference type="InterPro" id="IPR045087">
    <property type="entry name" value="Cu-oxidase_fam"/>
</dbReference>
<dbReference type="RefSeq" id="WP_258192227.1">
    <property type="nucleotide sequence ID" value="NZ_QAOK01000003.1"/>
</dbReference>
<proteinExistence type="predicted"/>
<dbReference type="AlphaFoldDB" id="A0A2T5IGB3"/>
<dbReference type="EMBL" id="QAOK01000003">
    <property type="protein sequence ID" value="PTQ82878.1"/>
    <property type="molecule type" value="Genomic_DNA"/>
</dbReference>
<dbReference type="Proteomes" id="UP000244152">
    <property type="component" value="Unassembled WGS sequence"/>
</dbReference>
<dbReference type="PANTHER" id="PTHR11709">
    <property type="entry name" value="MULTI-COPPER OXIDASE"/>
    <property type="match status" value="1"/>
</dbReference>
<dbReference type="InterPro" id="IPR008972">
    <property type="entry name" value="Cupredoxin"/>
</dbReference>
<comment type="caution">
    <text evidence="2">The sequence shown here is derived from an EMBL/GenBank/DDBJ whole genome shotgun (WGS) entry which is preliminary data.</text>
</comment>
<evidence type="ECO:0000313" key="2">
    <source>
        <dbReference type="EMBL" id="PTQ82878.1"/>
    </source>
</evidence>